<gene>
    <name evidence="12" type="ORF">J4051_11500</name>
</gene>
<dbReference type="EMBL" id="JAGEVG010000012">
    <property type="protein sequence ID" value="MBO3098897.1"/>
    <property type="molecule type" value="Genomic_DNA"/>
</dbReference>
<dbReference type="InterPro" id="IPR014001">
    <property type="entry name" value="Helicase_ATP-bd"/>
</dbReference>
<dbReference type="PROSITE" id="PS00039">
    <property type="entry name" value="DEAD_ATP_HELICASE"/>
    <property type="match status" value="1"/>
</dbReference>
<comment type="similarity">
    <text evidence="5 7">Belongs to the DEAD box helicase family.</text>
</comment>
<dbReference type="PANTHER" id="PTHR47959">
    <property type="entry name" value="ATP-DEPENDENT RNA HELICASE RHLE-RELATED"/>
    <property type="match status" value="1"/>
</dbReference>
<dbReference type="InterPro" id="IPR001650">
    <property type="entry name" value="Helicase_C-like"/>
</dbReference>
<evidence type="ECO:0000259" key="9">
    <source>
        <dbReference type="PROSITE" id="PS51192"/>
    </source>
</evidence>
<evidence type="ECO:0000256" key="3">
    <source>
        <dbReference type="ARBA" id="ARBA00022806"/>
    </source>
</evidence>
<dbReference type="InterPro" id="IPR050079">
    <property type="entry name" value="DEAD_box_RNA_helicase"/>
</dbReference>
<feature type="short sequence motif" description="Q motif" evidence="6">
    <location>
        <begin position="2"/>
        <end position="30"/>
    </location>
</feature>
<name>A0ABS3ST50_9FLAO</name>
<dbReference type="Pfam" id="PF00270">
    <property type="entry name" value="DEAD"/>
    <property type="match status" value="1"/>
</dbReference>
<feature type="compositionally biased region" description="Polar residues" evidence="8">
    <location>
        <begin position="539"/>
        <end position="548"/>
    </location>
</feature>
<accession>A0ABS3ST50</accession>
<feature type="compositionally biased region" description="Basic and acidic residues" evidence="8">
    <location>
        <begin position="559"/>
        <end position="575"/>
    </location>
</feature>
<dbReference type="GO" id="GO:0004386">
    <property type="term" value="F:helicase activity"/>
    <property type="evidence" value="ECO:0007669"/>
    <property type="project" value="UniProtKB-KW"/>
</dbReference>
<evidence type="ECO:0000256" key="5">
    <source>
        <dbReference type="ARBA" id="ARBA00038437"/>
    </source>
</evidence>
<evidence type="ECO:0000313" key="13">
    <source>
        <dbReference type="Proteomes" id="UP000681315"/>
    </source>
</evidence>
<dbReference type="RefSeq" id="WP_208234019.1">
    <property type="nucleotide sequence ID" value="NZ_JAGEVG010000012.1"/>
</dbReference>
<keyword evidence="1 7" id="KW-0547">Nucleotide-binding</keyword>
<dbReference type="CDD" id="cd12252">
    <property type="entry name" value="RRM_DbpA"/>
    <property type="match status" value="1"/>
</dbReference>
<evidence type="ECO:0000256" key="2">
    <source>
        <dbReference type="ARBA" id="ARBA00022801"/>
    </source>
</evidence>
<reference evidence="12 13" key="1">
    <citation type="submission" date="2021-03" db="EMBL/GenBank/DDBJ databases">
        <title>Gelidibacter sp. nov., isolated from costal sediment.</title>
        <authorList>
            <person name="Lun K.-Y."/>
        </authorList>
    </citation>
    <scope>NUCLEOTIDE SEQUENCE [LARGE SCALE GENOMIC DNA]</scope>
    <source>
        <strain evidence="12 13">DF109</strain>
    </source>
</reference>
<feature type="domain" description="DEAD-box RNA helicase Q" evidence="11">
    <location>
        <begin position="2"/>
        <end position="30"/>
    </location>
</feature>
<dbReference type="InterPro" id="IPR011545">
    <property type="entry name" value="DEAD/DEAH_box_helicase_dom"/>
</dbReference>
<dbReference type="SMART" id="SM00490">
    <property type="entry name" value="HELICc"/>
    <property type="match status" value="1"/>
</dbReference>
<evidence type="ECO:0000259" key="11">
    <source>
        <dbReference type="PROSITE" id="PS51195"/>
    </source>
</evidence>
<evidence type="ECO:0000259" key="10">
    <source>
        <dbReference type="PROSITE" id="PS51194"/>
    </source>
</evidence>
<dbReference type="PROSITE" id="PS51195">
    <property type="entry name" value="Q_MOTIF"/>
    <property type="match status" value="1"/>
</dbReference>
<dbReference type="CDD" id="cd18787">
    <property type="entry name" value="SF2_C_DEAD"/>
    <property type="match status" value="1"/>
</dbReference>
<dbReference type="InterPro" id="IPR000629">
    <property type="entry name" value="RNA-helicase_DEAD-box_CS"/>
</dbReference>
<feature type="compositionally biased region" description="Basic and acidic residues" evidence="8">
    <location>
        <begin position="583"/>
        <end position="594"/>
    </location>
</feature>
<dbReference type="Pfam" id="PF03880">
    <property type="entry name" value="DbpA"/>
    <property type="match status" value="1"/>
</dbReference>
<dbReference type="PANTHER" id="PTHR47959:SF13">
    <property type="entry name" value="ATP-DEPENDENT RNA HELICASE RHLE"/>
    <property type="match status" value="1"/>
</dbReference>
<keyword evidence="3 7" id="KW-0347">Helicase</keyword>
<evidence type="ECO:0000256" key="1">
    <source>
        <dbReference type="ARBA" id="ARBA00022741"/>
    </source>
</evidence>
<dbReference type="SMART" id="SM00487">
    <property type="entry name" value="DEXDc"/>
    <property type="match status" value="1"/>
</dbReference>
<keyword evidence="2 7" id="KW-0378">Hydrolase</keyword>
<sequence length="625" mass="70331">MNTFQDLGLNDDLLRAITDIGFITPSDVQAKAIPILLEQDTDLVALAQTGTGKTAAFGFPMLQKINIESRTTQGLILSPTRELCLQITNELKNYGKYCKGFNVAAIYGGASISDQAREVKRGAQIIVATPGRMKDMINRNMVDISKIEYAVLDEADEMLNMGFYEDITDILSHSPKDKNTWLFSATMPKEVSNIAKKFMNSPVEITVGNKNESTNQVSHEYYLVNSRDRYQALKRLADANPDIFSVIFCRTKRDTQKVAEQLIEDGYSAGALHGDLSQNQRDMVMNSFRKNQIQMLVATDVAARGIDVDNITHVINYQLPDEIETYTHRSGRTGRAGKTGVSIVIVSKSELRKIKSIERIINKSFVRKDIPDGMEICEVQLMSLANKIHTTEINPEIEKYLTSINELFEDTSKDELIQKFFSVEFTRFFNYYNKSKNLSVPESRGSDRDGDSGRDFGRSFGGNDDSSRYFINVGKKDGYDWMSLKDFLKEILELGRDDVFKVDVKDSFSFFNTEKGLQEKVLAFFNDYKHNGRFVNVEVSQDQGGATSRNKRRSGGGGRRSDGDFKPRGERRSGGDFKSSGRRSSDASRPRRSGDSSGPNRRDRRAGVAEKSGEASFSRPRQSRR</sequence>
<dbReference type="Proteomes" id="UP000681315">
    <property type="component" value="Unassembled WGS sequence"/>
</dbReference>
<feature type="compositionally biased region" description="Basic and acidic residues" evidence="8">
    <location>
        <begin position="444"/>
        <end position="457"/>
    </location>
</feature>
<protein>
    <submittedName>
        <fullName evidence="12">DEAD/DEAH box helicase</fullName>
    </submittedName>
</protein>
<keyword evidence="13" id="KW-1185">Reference proteome</keyword>
<dbReference type="InterPro" id="IPR014014">
    <property type="entry name" value="RNA_helicase_DEAD_Q_motif"/>
</dbReference>
<dbReference type="InterPro" id="IPR005580">
    <property type="entry name" value="DbpA/CsdA_RNA-bd_dom"/>
</dbReference>
<evidence type="ECO:0000256" key="4">
    <source>
        <dbReference type="ARBA" id="ARBA00022840"/>
    </source>
</evidence>
<dbReference type="SUPFAM" id="SSF52540">
    <property type="entry name" value="P-loop containing nucleoside triphosphate hydrolases"/>
    <property type="match status" value="1"/>
</dbReference>
<organism evidence="12 13">
    <name type="scientific">Gelidibacter pelagius</name>
    <dbReference type="NCBI Taxonomy" id="2819985"/>
    <lineage>
        <taxon>Bacteria</taxon>
        <taxon>Pseudomonadati</taxon>
        <taxon>Bacteroidota</taxon>
        <taxon>Flavobacteriia</taxon>
        <taxon>Flavobacteriales</taxon>
        <taxon>Flavobacteriaceae</taxon>
        <taxon>Gelidibacter</taxon>
    </lineage>
</organism>
<feature type="region of interest" description="Disordered" evidence="8">
    <location>
        <begin position="539"/>
        <end position="625"/>
    </location>
</feature>
<evidence type="ECO:0000256" key="6">
    <source>
        <dbReference type="PROSITE-ProRule" id="PRU00552"/>
    </source>
</evidence>
<evidence type="ECO:0000256" key="7">
    <source>
        <dbReference type="RuleBase" id="RU000492"/>
    </source>
</evidence>
<dbReference type="InterPro" id="IPR012677">
    <property type="entry name" value="Nucleotide-bd_a/b_plait_sf"/>
</dbReference>
<evidence type="ECO:0000313" key="12">
    <source>
        <dbReference type="EMBL" id="MBO3098897.1"/>
    </source>
</evidence>
<proteinExistence type="inferred from homology"/>
<keyword evidence="4 7" id="KW-0067">ATP-binding</keyword>
<feature type="domain" description="Helicase C-terminal" evidence="10">
    <location>
        <begin position="228"/>
        <end position="378"/>
    </location>
</feature>
<dbReference type="InterPro" id="IPR044742">
    <property type="entry name" value="DEAD/DEAH_RhlB"/>
</dbReference>
<dbReference type="Gene3D" id="3.30.70.330">
    <property type="match status" value="1"/>
</dbReference>
<comment type="caution">
    <text evidence="12">The sequence shown here is derived from an EMBL/GenBank/DDBJ whole genome shotgun (WGS) entry which is preliminary data.</text>
</comment>
<dbReference type="Pfam" id="PF00271">
    <property type="entry name" value="Helicase_C"/>
    <property type="match status" value="1"/>
</dbReference>
<dbReference type="InterPro" id="IPR027417">
    <property type="entry name" value="P-loop_NTPase"/>
</dbReference>
<feature type="region of interest" description="Disordered" evidence="8">
    <location>
        <begin position="438"/>
        <end position="459"/>
    </location>
</feature>
<dbReference type="CDD" id="cd00268">
    <property type="entry name" value="DEADc"/>
    <property type="match status" value="1"/>
</dbReference>
<dbReference type="Gene3D" id="3.40.50.300">
    <property type="entry name" value="P-loop containing nucleotide triphosphate hydrolases"/>
    <property type="match status" value="2"/>
</dbReference>
<dbReference type="PROSITE" id="PS51192">
    <property type="entry name" value="HELICASE_ATP_BIND_1"/>
    <property type="match status" value="1"/>
</dbReference>
<feature type="domain" description="Helicase ATP-binding" evidence="9">
    <location>
        <begin position="34"/>
        <end position="205"/>
    </location>
</feature>
<dbReference type="PROSITE" id="PS51194">
    <property type="entry name" value="HELICASE_CTER"/>
    <property type="match status" value="1"/>
</dbReference>
<evidence type="ECO:0000256" key="8">
    <source>
        <dbReference type="SAM" id="MobiDB-lite"/>
    </source>
</evidence>